<dbReference type="GeneID" id="85456604"/>
<dbReference type="RefSeq" id="XP_060431954.1">
    <property type="nucleotide sequence ID" value="XM_060572078.1"/>
</dbReference>
<sequence length="149" mass="16446">MNEYCYNNSSLPRPSLADTALSPHLNIPIDTYSAVTFHTKSTFKQKSTSKQLTPRISSSEFPLIQPSKEGANRRRSLPNEPLKRRNARLPGPPPALLQAHSSSVSKQTRHVYGRNIHLFQASAFDSQETGRLLGPSLCSSTETKAERGG</sequence>
<comment type="caution">
    <text evidence="2">The sequence shown here is derived from an EMBL/GenBank/DDBJ whole genome shotgun (WGS) entry which is preliminary data.</text>
</comment>
<protein>
    <submittedName>
        <fullName evidence="2">Uncharacterized protein</fullName>
    </submittedName>
</protein>
<dbReference type="Proteomes" id="UP001224890">
    <property type="component" value="Unassembled WGS sequence"/>
</dbReference>
<dbReference type="AlphaFoldDB" id="A0AAJ0AQ11"/>
<feature type="region of interest" description="Disordered" evidence="1">
    <location>
        <begin position="45"/>
        <end position="104"/>
    </location>
</feature>
<gene>
    <name evidence="2" type="ORF">BDP55DRAFT_629861</name>
</gene>
<organism evidence="2 3">
    <name type="scientific">Colletotrichum godetiae</name>
    <dbReference type="NCBI Taxonomy" id="1209918"/>
    <lineage>
        <taxon>Eukaryota</taxon>
        <taxon>Fungi</taxon>
        <taxon>Dikarya</taxon>
        <taxon>Ascomycota</taxon>
        <taxon>Pezizomycotina</taxon>
        <taxon>Sordariomycetes</taxon>
        <taxon>Hypocreomycetidae</taxon>
        <taxon>Glomerellales</taxon>
        <taxon>Glomerellaceae</taxon>
        <taxon>Colletotrichum</taxon>
        <taxon>Colletotrichum acutatum species complex</taxon>
    </lineage>
</organism>
<proteinExistence type="predicted"/>
<accession>A0AAJ0AQ11</accession>
<reference evidence="2" key="1">
    <citation type="submission" date="2021-06" db="EMBL/GenBank/DDBJ databases">
        <title>Comparative genomics, transcriptomics and evolutionary studies reveal genomic signatures of adaptation to plant cell wall in hemibiotrophic fungi.</title>
        <authorList>
            <consortium name="DOE Joint Genome Institute"/>
            <person name="Baroncelli R."/>
            <person name="Diaz J.F."/>
            <person name="Benocci T."/>
            <person name="Peng M."/>
            <person name="Battaglia E."/>
            <person name="Haridas S."/>
            <person name="Andreopoulos W."/>
            <person name="Labutti K."/>
            <person name="Pangilinan J."/>
            <person name="Floch G.L."/>
            <person name="Makela M.R."/>
            <person name="Henrissat B."/>
            <person name="Grigoriev I.V."/>
            <person name="Crouch J.A."/>
            <person name="De Vries R.P."/>
            <person name="Sukno S.A."/>
            <person name="Thon M.R."/>
        </authorList>
    </citation>
    <scope>NUCLEOTIDE SEQUENCE</scope>
    <source>
        <strain evidence="2">CBS 193.32</strain>
    </source>
</reference>
<name>A0AAJ0AQ11_9PEZI</name>
<dbReference type="EMBL" id="JAHMHR010000012">
    <property type="protein sequence ID" value="KAK1688259.1"/>
    <property type="molecule type" value="Genomic_DNA"/>
</dbReference>
<feature type="region of interest" description="Disordered" evidence="1">
    <location>
        <begin position="130"/>
        <end position="149"/>
    </location>
</feature>
<evidence type="ECO:0000256" key="1">
    <source>
        <dbReference type="SAM" id="MobiDB-lite"/>
    </source>
</evidence>
<evidence type="ECO:0000313" key="2">
    <source>
        <dbReference type="EMBL" id="KAK1688259.1"/>
    </source>
</evidence>
<evidence type="ECO:0000313" key="3">
    <source>
        <dbReference type="Proteomes" id="UP001224890"/>
    </source>
</evidence>
<keyword evidence="3" id="KW-1185">Reference proteome</keyword>